<evidence type="ECO:0000313" key="1">
    <source>
        <dbReference type="EMBL" id="MCU6794095.1"/>
    </source>
</evidence>
<comment type="caution">
    <text evidence="1">The sequence shown here is derived from an EMBL/GenBank/DDBJ whole genome shotgun (WGS) entry which is preliminary data.</text>
</comment>
<accession>A0ABT2UHK9</accession>
<sequence>MAIWLGFFVVLQTTRGDPMFVLKNDSNSFQEMTMDLREYVGYATSKDIINEMKQMEFDKILLFKQSLEEILNIIGSQQEIVH</sequence>
<organism evidence="1 2">
    <name type="scientific">Paenibacillus baimaensis</name>
    <dbReference type="NCBI Taxonomy" id="2982185"/>
    <lineage>
        <taxon>Bacteria</taxon>
        <taxon>Bacillati</taxon>
        <taxon>Bacillota</taxon>
        <taxon>Bacilli</taxon>
        <taxon>Bacillales</taxon>
        <taxon>Paenibacillaceae</taxon>
        <taxon>Paenibacillus</taxon>
    </lineage>
</organism>
<evidence type="ECO:0000313" key="2">
    <source>
        <dbReference type="Proteomes" id="UP001652445"/>
    </source>
</evidence>
<keyword evidence="2" id="KW-1185">Reference proteome</keyword>
<reference evidence="1 2" key="1">
    <citation type="submission" date="2022-09" db="EMBL/GenBank/DDBJ databases">
        <authorList>
            <person name="Han X.L."/>
            <person name="Wang Q."/>
            <person name="Lu T."/>
        </authorList>
    </citation>
    <scope>NUCLEOTIDE SEQUENCE [LARGE SCALE GENOMIC DNA]</scope>
    <source>
        <strain evidence="1 2">WQ 127069</strain>
    </source>
</reference>
<gene>
    <name evidence="1" type="ORF">OB236_18490</name>
</gene>
<dbReference type="EMBL" id="JAOQIO010000077">
    <property type="protein sequence ID" value="MCU6794095.1"/>
    <property type="molecule type" value="Genomic_DNA"/>
</dbReference>
<proteinExistence type="predicted"/>
<protein>
    <submittedName>
        <fullName evidence="1">Uncharacterized protein</fullName>
    </submittedName>
</protein>
<name>A0ABT2UHK9_9BACL</name>
<dbReference type="Proteomes" id="UP001652445">
    <property type="component" value="Unassembled WGS sequence"/>
</dbReference>